<keyword evidence="2" id="KW-0472">Membrane</keyword>
<feature type="compositionally biased region" description="Polar residues" evidence="1">
    <location>
        <begin position="71"/>
        <end position="88"/>
    </location>
</feature>
<feature type="region of interest" description="Disordered" evidence="1">
    <location>
        <begin position="55"/>
        <end position="89"/>
    </location>
</feature>
<evidence type="ECO:0008006" key="5">
    <source>
        <dbReference type="Google" id="ProtNLM"/>
    </source>
</evidence>
<reference evidence="3 4" key="1">
    <citation type="submission" date="2024-11" db="EMBL/GenBank/DDBJ databases">
        <title>A near-complete genome assembly of Cinchona calisaya.</title>
        <authorList>
            <person name="Lian D.C."/>
            <person name="Zhao X.W."/>
            <person name="Wei L."/>
        </authorList>
    </citation>
    <scope>NUCLEOTIDE SEQUENCE [LARGE SCALE GENOMIC DNA]</scope>
    <source>
        <tissue evidence="3">Nenye</tissue>
    </source>
</reference>
<keyword evidence="2" id="KW-1133">Transmembrane helix</keyword>
<feature type="transmembrane region" description="Helical" evidence="2">
    <location>
        <begin position="20"/>
        <end position="45"/>
    </location>
</feature>
<evidence type="ECO:0000313" key="3">
    <source>
        <dbReference type="EMBL" id="KAL3525544.1"/>
    </source>
</evidence>
<evidence type="ECO:0000256" key="2">
    <source>
        <dbReference type="SAM" id="Phobius"/>
    </source>
</evidence>
<evidence type="ECO:0000313" key="4">
    <source>
        <dbReference type="Proteomes" id="UP001630127"/>
    </source>
</evidence>
<keyword evidence="4" id="KW-1185">Reference proteome</keyword>
<name>A0ABD3A2U1_9GENT</name>
<dbReference type="PANTHER" id="PTHR34291">
    <property type="entry name" value="HYDROXYPROLINE-RICH GLYCOPROTEIN FAMILY PROTEIN"/>
    <property type="match status" value="1"/>
</dbReference>
<sequence length="136" mass="15163">MESTDYSPPRLDASSRPSIGFPLGTAILLIIIFSISGILSCCYHWDKLQSFRRSFSGDTEPEEDTDRDTSNSKLSQSHMTLKQNQKQSLPVIMPGDQIPKFIAMPCPSQPPRLENIVVEVPKKPPKPPPIAIPLYL</sequence>
<protein>
    <recommendedName>
        <fullName evidence="5">Hydroxyproline-rich glycoprotein family protein</fullName>
    </recommendedName>
</protein>
<dbReference type="InterPro" id="IPR037699">
    <property type="entry name" value="At5g65660-like"/>
</dbReference>
<dbReference type="EMBL" id="JBJUIK010000006">
    <property type="protein sequence ID" value="KAL3525544.1"/>
    <property type="molecule type" value="Genomic_DNA"/>
</dbReference>
<dbReference type="AlphaFoldDB" id="A0ABD3A2U1"/>
<organism evidence="3 4">
    <name type="scientific">Cinchona calisaya</name>
    <dbReference type="NCBI Taxonomy" id="153742"/>
    <lineage>
        <taxon>Eukaryota</taxon>
        <taxon>Viridiplantae</taxon>
        <taxon>Streptophyta</taxon>
        <taxon>Embryophyta</taxon>
        <taxon>Tracheophyta</taxon>
        <taxon>Spermatophyta</taxon>
        <taxon>Magnoliopsida</taxon>
        <taxon>eudicotyledons</taxon>
        <taxon>Gunneridae</taxon>
        <taxon>Pentapetalae</taxon>
        <taxon>asterids</taxon>
        <taxon>lamiids</taxon>
        <taxon>Gentianales</taxon>
        <taxon>Rubiaceae</taxon>
        <taxon>Cinchonoideae</taxon>
        <taxon>Cinchoneae</taxon>
        <taxon>Cinchona</taxon>
    </lineage>
</organism>
<accession>A0ABD3A2U1</accession>
<gene>
    <name evidence="3" type="ORF">ACH5RR_013916</name>
</gene>
<dbReference type="PANTHER" id="PTHR34291:SF1">
    <property type="entry name" value="HYDROXYPROLINE-RICH GLYCOPROTEIN FAMILY PROTEIN"/>
    <property type="match status" value="1"/>
</dbReference>
<keyword evidence="2" id="KW-0812">Transmembrane</keyword>
<dbReference type="Proteomes" id="UP001630127">
    <property type="component" value="Unassembled WGS sequence"/>
</dbReference>
<comment type="caution">
    <text evidence="3">The sequence shown here is derived from an EMBL/GenBank/DDBJ whole genome shotgun (WGS) entry which is preliminary data.</text>
</comment>
<evidence type="ECO:0000256" key="1">
    <source>
        <dbReference type="SAM" id="MobiDB-lite"/>
    </source>
</evidence>
<proteinExistence type="predicted"/>